<dbReference type="Proteomes" id="UP000241771">
    <property type="component" value="Unassembled WGS sequence"/>
</dbReference>
<dbReference type="OrthoDB" id="6399095at2"/>
<dbReference type="RefSeq" id="WP_036826139.1">
    <property type="nucleotide sequence ID" value="NZ_JGVO01000716.1"/>
</dbReference>
<dbReference type="AlphaFoldDB" id="A0A2T3NPZ0"/>
<evidence type="ECO:0000313" key="2">
    <source>
        <dbReference type="EMBL" id="PSW18345.1"/>
    </source>
</evidence>
<dbReference type="EMBL" id="PYMA01000011">
    <property type="protein sequence ID" value="PSW18345.1"/>
    <property type="molecule type" value="Genomic_DNA"/>
</dbReference>
<dbReference type="InterPro" id="IPR031571">
    <property type="entry name" value="RcpC_dom"/>
</dbReference>
<sequence>MNSRLIFFVAFFAILTGIYGLVDTFILANEPTPPTLEPVASVTENTITAWRANTALKRGAQLDKTTVSRVQLSQQEANSLGVTSEVELKFDTTTLLNRDIAAGEWVFPHDQTSAGETGYFDLITTEGMMLYPLTVANRNLIKHYIQPGDFIDLLAISSSEVNLTNKDVELDDFTGIKAHLLLRQVKVIALSDAKQSSVQAKVNYDNENQSTIVIEIEPEHIATLSLAQRTLYIEAYPSHDYPQPPEAMVQDIIDNYIGVKELRGNENQQQLEALF</sequence>
<dbReference type="Pfam" id="PF16976">
    <property type="entry name" value="RcpC"/>
    <property type="match status" value="1"/>
</dbReference>
<proteinExistence type="predicted"/>
<evidence type="ECO:0000259" key="1">
    <source>
        <dbReference type="Pfam" id="PF16976"/>
    </source>
</evidence>
<comment type="caution">
    <text evidence="2">The sequence shown here is derived from an EMBL/GenBank/DDBJ whole genome shotgun (WGS) entry which is preliminary data.</text>
</comment>
<protein>
    <submittedName>
        <fullName evidence="2">Pilus assembly protein CpaB</fullName>
    </submittedName>
</protein>
<organism evidence="2 3">
    <name type="scientific">Photobacterium sanctipauli</name>
    <dbReference type="NCBI Taxonomy" id="1342794"/>
    <lineage>
        <taxon>Bacteria</taxon>
        <taxon>Pseudomonadati</taxon>
        <taxon>Pseudomonadota</taxon>
        <taxon>Gammaproteobacteria</taxon>
        <taxon>Vibrionales</taxon>
        <taxon>Vibrionaceae</taxon>
        <taxon>Photobacterium</taxon>
    </lineage>
</organism>
<gene>
    <name evidence="2" type="ORF">C9I98_16725</name>
</gene>
<reference evidence="2 3" key="1">
    <citation type="submission" date="2018-01" db="EMBL/GenBank/DDBJ databases">
        <title>Whole genome sequencing of Histamine producing bacteria.</title>
        <authorList>
            <person name="Butler K."/>
        </authorList>
    </citation>
    <scope>NUCLEOTIDE SEQUENCE [LARGE SCALE GENOMIC DNA]</scope>
    <source>
        <strain evidence="2 3">DSM 100436</strain>
    </source>
</reference>
<evidence type="ECO:0000313" key="3">
    <source>
        <dbReference type="Proteomes" id="UP000241771"/>
    </source>
</evidence>
<feature type="domain" description="Flp pilus assembly protein RcpC/CpaB" evidence="1">
    <location>
        <begin position="125"/>
        <end position="229"/>
    </location>
</feature>
<name>A0A2T3NPZ0_9GAMM</name>
<keyword evidence="3" id="KW-1185">Reference proteome</keyword>
<accession>A0A2T3NPZ0</accession>